<evidence type="ECO:0000256" key="2">
    <source>
        <dbReference type="ARBA" id="ARBA00022737"/>
    </source>
</evidence>
<dbReference type="InterPro" id="IPR051170">
    <property type="entry name" value="Neural/epithelial_adhesion"/>
</dbReference>
<dbReference type="InterPro" id="IPR007110">
    <property type="entry name" value="Ig-like_dom"/>
</dbReference>
<evidence type="ECO:0000256" key="3">
    <source>
        <dbReference type="ARBA" id="ARBA00023157"/>
    </source>
</evidence>
<feature type="domain" description="Ig-like" evidence="5">
    <location>
        <begin position="28"/>
        <end position="99"/>
    </location>
</feature>
<protein>
    <recommendedName>
        <fullName evidence="5">Ig-like domain-containing protein</fullName>
    </recommendedName>
</protein>
<dbReference type="PROSITE" id="PS50835">
    <property type="entry name" value="IG_LIKE"/>
    <property type="match status" value="1"/>
</dbReference>
<accession>A0A8D2MG64</accession>
<dbReference type="Ensembl" id="ENSZALT00000008776.1">
    <property type="protein sequence ID" value="ENSZALP00000005962.1"/>
    <property type="gene ID" value="ENSZALG00000005503.1"/>
</dbReference>
<keyword evidence="2" id="KW-0677">Repeat</keyword>
<evidence type="ECO:0000259" key="5">
    <source>
        <dbReference type="PROSITE" id="PS50835"/>
    </source>
</evidence>
<dbReference type="InterPro" id="IPR036179">
    <property type="entry name" value="Ig-like_dom_sf"/>
</dbReference>
<name>A0A8D2MG64_ZONAL</name>
<dbReference type="AlphaFoldDB" id="A0A8D2MG64"/>
<keyword evidence="4" id="KW-0393">Immunoglobulin domain</keyword>
<sequence length="142" mass="15019">MSVTRRTAGSGQTRPRCPGFLCLFSPVPPVLESPESSEEQMVAQGSDVTFTCKATGSPAPTVTWLKNGEPLGQQRAQVPRGPQLSLVAVAPADAGIYSCWVPSHGDIHRCGHPSRAQVCGDRCPHAHCHLGEGWTAAGRALH</sequence>
<keyword evidence="7" id="KW-1185">Reference proteome</keyword>
<evidence type="ECO:0000313" key="7">
    <source>
        <dbReference type="Proteomes" id="UP000694413"/>
    </source>
</evidence>
<evidence type="ECO:0000256" key="1">
    <source>
        <dbReference type="ARBA" id="ARBA00022729"/>
    </source>
</evidence>
<reference evidence="6" key="2">
    <citation type="submission" date="2025-09" db="UniProtKB">
        <authorList>
            <consortium name="Ensembl"/>
        </authorList>
    </citation>
    <scope>IDENTIFICATION</scope>
</reference>
<dbReference type="Pfam" id="PF13927">
    <property type="entry name" value="Ig_3"/>
    <property type="match status" value="1"/>
</dbReference>
<reference evidence="6" key="1">
    <citation type="submission" date="2025-08" db="UniProtKB">
        <authorList>
            <consortium name="Ensembl"/>
        </authorList>
    </citation>
    <scope>IDENTIFICATION</scope>
</reference>
<keyword evidence="1" id="KW-0732">Signal</keyword>
<dbReference type="InterPro" id="IPR003599">
    <property type="entry name" value="Ig_sub"/>
</dbReference>
<dbReference type="SUPFAM" id="SSF48726">
    <property type="entry name" value="Immunoglobulin"/>
    <property type="match status" value="1"/>
</dbReference>
<proteinExistence type="predicted"/>
<dbReference type="SMART" id="SM00408">
    <property type="entry name" value="IGc2"/>
    <property type="match status" value="1"/>
</dbReference>
<dbReference type="InterPro" id="IPR013783">
    <property type="entry name" value="Ig-like_fold"/>
</dbReference>
<dbReference type="InterPro" id="IPR003598">
    <property type="entry name" value="Ig_sub2"/>
</dbReference>
<dbReference type="Gene3D" id="2.60.40.10">
    <property type="entry name" value="Immunoglobulins"/>
    <property type="match status" value="1"/>
</dbReference>
<evidence type="ECO:0000256" key="4">
    <source>
        <dbReference type="ARBA" id="ARBA00023319"/>
    </source>
</evidence>
<evidence type="ECO:0000313" key="6">
    <source>
        <dbReference type="Ensembl" id="ENSZALP00000005962.1"/>
    </source>
</evidence>
<dbReference type="SMART" id="SM00409">
    <property type="entry name" value="IG"/>
    <property type="match status" value="1"/>
</dbReference>
<organism evidence="6 7">
    <name type="scientific">Zonotrichia albicollis</name>
    <name type="common">White-throated sparrow</name>
    <name type="synonym">Fringilla albicollis</name>
    <dbReference type="NCBI Taxonomy" id="44394"/>
    <lineage>
        <taxon>Eukaryota</taxon>
        <taxon>Metazoa</taxon>
        <taxon>Chordata</taxon>
        <taxon>Craniata</taxon>
        <taxon>Vertebrata</taxon>
        <taxon>Euteleostomi</taxon>
        <taxon>Archelosauria</taxon>
        <taxon>Archosauria</taxon>
        <taxon>Dinosauria</taxon>
        <taxon>Saurischia</taxon>
        <taxon>Theropoda</taxon>
        <taxon>Coelurosauria</taxon>
        <taxon>Aves</taxon>
        <taxon>Neognathae</taxon>
        <taxon>Neoaves</taxon>
        <taxon>Telluraves</taxon>
        <taxon>Australaves</taxon>
        <taxon>Passeriformes</taxon>
        <taxon>Passerellidae</taxon>
        <taxon>Zonotrichia</taxon>
    </lineage>
</organism>
<dbReference type="Proteomes" id="UP000694413">
    <property type="component" value="Unassembled WGS sequence"/>
</dbReference>
<dbReference type="PANTHER" id="PTHR12231:SF253">
    <property type="entry name" value="DPR-INTERACTING PROTEIN ETA, ISOFORM B-RELATED"/>
    <property type="match status" value="1"/>
</dbReference>
<dbReference type="GO" id="GO:0043005">
    <property type="term" value="C:neuron projection"/>
    <property type="evidence" value="ECO:0007669"/>
    <property type="project" value="TreeGrafter"/>
</dbReference>
<keyword evidence="3" id="KW-1015">Disulfide bond</keyword>
<dbReference type="PANTHER" id="PTHR12231">
    <property type="entry name" value="CTX-RELATED TYPE I TRANSMEMBRANE PROTEIN"/>
    <property type="match status" value="1"/>
</dbReference>